<dbReference type="EMBL" id="KB469305">
    <property type="protein sequence ID" value="EPQ53803.1"/>
    <property type="molecule type" value="Genomic_DNA"/>
</dbReference>
<evidence type="ECO:0000256" key="2">
    <source>
        <dbReference type="SAM" id="Phobius"/>
    </source>
</evidence>
<dbReference type="OMA" id="HRAPQND"/>
<dbReference type="Pfam" id="PF06792">
    <property type="entry name" value="UPF0261"/>
    <property type="match status" value="1"/>
</dbReference>
<feature type="region of interest" description="Disordered" evidence="1">
    <location>
        <begin position="155"/>
        <end position="184"/>
    </location>
</feature>
<feature type="region of interest" description="Disordered" evidence="1">
    <location>
        <begin position="1"/>
        <end position="22"/>
    </location>
</feature>
<evidence type="ECO:0000313" key="5">
    <source>
        <dbReference type="Proteomes" id="UP000030669"/>
    </source>
</evidence>
<feature type="domain" description="UPF0261" evidence="3">
    <location>
        <begin position="241"/>
        <end position="279"/>
    </location>
</feature>
<dbReference type="KEGG" id="gtr:GLOTRDRAFT_139899"/>
<dbReference type="InterPro" id="IPR044122">
    <property type="entry name" value="UPF0261_N"/>
</dbReference>
<dbReference type="OrthoDB" id="5346979at2759"/>
<reference evidence="4 5" key="1">
    <citation type="journal article" date="2012" name="Science">
        <title>The Paleozoic origin of enzymatic lignin decomposition reconstructed from 31 fungal genomes.</title>
        <authorList>
            <person name="Floudas D."/>
            <person name="Binder M."/>
            <person name="Riley R."/>
            <person name="Barry K."/>
            <person name="Blanchette R.A."/>
            <person name="Henrissat B."/>
            <person name="Martinez A.T."/>
            <person name="Otillar R."/>
            <person name="Spatafora J.W."/>
            <person name="Yadav J.S."/>
            <person name="Aerts A."/>
            <person name="Benoit I."/>
            <person name="Boyd A."/>
            <person name="Carlson A."/>
            <person name="Copeland A."/>
            <person name="Coutinho P.M."/>
            <person name="de Vries R.P."/>
            <person name="Ferreira P."/>
            <person name="Findley K."/>
            <person name="Foster B."/>
            <person name="Gaskell J."/>
            <person name="Glotzer D."/>
            <person name="Gorecki P."/>
            <person name="Heitman J."/>
            <person name="Hesse C."/>
            <person name="Hori C."/>
            <person name="Igarashi K."/>
            <person name="Jurgens J.A."/>
            <person name="Kallen N."/>
            <person name="Kersten P."/>
            <person name="Kohler A."/>
            <person name="Kuees U."/>
            <person name="Kumar T.K.A."/>
            <person name="Kuo A."/>
            <person name="LaButti K."/>
            <person name="Larrondo L.F."/>
            <person name="Lindquist E."/>
            <person name="Ling A."/>
            <person name="Lombard V."/>
            <person name="Lucas S."/>
            <person name="Lundell T."/>
            <person name="Martin R."/>
            <person name="McLaughlin D.J."/>
            <person name="Morgenstern I."/>
            <person name="Morin E."/>
            <person name="Murat C."/>
            <person name="Nagy L.G."/>
            <person name="Nolan M."/>
            <person name="Ohm R.A."/>
            <person name="Patyshakuliyeva A."/>
            <person name="Rokas A."/>
            <person name="Ruiz-Duenas F.J."/>
            <person name="Sabat G."/>
            <person name="Salamov A."/>
            <person name="Samejima M."/>
            <person name="Schmutz J."/>
            <person name="Slot J.C."/>
            <person name="St John F."/>
            <person name="Stenlid J."/>
            <person name="Sun H."/>
            <person name="Sun S."/>
            <person name="Syed K."/>
            <person name="Tsang A."/>
            <person name="Wiebenga A."/>
            <person name="Young D."/>
            <person name="Pisabarro A."/>
            <person name="Eastwood D.C."/>
            <person name="Martin F."/>
            <person name="Cullen D."/>
            <person name="Grigoriev I.V."/>
            <person name="Hibbett D.S."/>
        </authorList>
    </citation>
    <scope>NUCLEOTIDE SEQUENCE [LARGE SCALE GENOMIC DNA]</scope>
    <source>
        <strain evidence="4 5">ATCC 11539</strain>
    </source>
</reference>
<feature type="compositionally biased region" description="Polar residues" evidence="1">
    <location>
        <begin position="1"/>
        <end position="18"/>
    </location>
</feature>
<keyword evidence="2" id="KW-1133">Transmembrane helix</keyword>
<evidence type="ECO:0000259" key="3">
    <source>
        <dbReference type="Pfam" id="PF06792"/>
    </source>
</evidence>
<accession>S7Q2Q3</accession>
<proteinExistence type="predicted"/>
<protein>
    <recommendedName>
        <fullName evidence="3">UPF0261 domain-containing protein</fullName>
    </recommendedName>
</protein>
<sequence length="289" mass="31030">MSSPPTASTSAQIVSNPTVDEKKKPLPRWVPVSLLAVTTAALALPIYLLKRHRASLAELAPPARRTAKAAGRLQPARIRPVEPNPRAAEVPADAFNAPLQGLKAFGIATLGVTTCAAAGVWGVKAYTGVRDTREFADYMRQTLLLRLPGLAARLHRLPDPDSDSDSSPSAPSPSPSQPEHATGEPWTWVAAEARLRAAYEQRGFAGWADAALREVEEEARVERAKRGLGASTETYTDGAKPKVLLIGFLDTKEAEYAFVKDLLEAKGCEVVIIDTSIQVRTPLPRSTLG</sequence>
<evidence type="ECO:0000256" key="1">
    <source>
        <dbReference type="SAM" id="MobiDB-lite"/>
    </source>
</evidence>
<keyword evidence="2" id="KW-0812">Transmembrane</keyword>
<organism evidence="4 5">
    <name type="scientific">Gloeophyllum trabeum (strain ATCC 11539 / FP-39264 / Madison 617)</name>
    <name type="common">Brown rot fungus</name>
    <dbReference type="NCBI Taxonomy" id="670483"/>
    <lineage>
        <taxon>Eukaryota</taxon>
        <taxon>Fungi</taxon>
        <taxon>Dikarya</taxon>
        <taxon>Basidiomycota</taxon>
        <taxon>Agaricomycotina</taxon>
        <taxon>Agaricomycetes</taxon>
        <taxon>Gloeophyllales</taxon>
        <taxon>Gloeophyllaceae</taxon>
        <taxon>Gloeophyllum</taxon>
    </lineage>
</organism>
<dbReference type="Proteomes" id="UP000030669">
    <property type="component" value="Unassembled WGS sequence"/>
</dbReference>
<keyword evidence="2" id="KW-0472">Membrane</keyword>
<dbReference type="RefSeq" id="XP_007868087.1">
    <property type="nucleotide sequence ID" value="XM_007869896.1"/>
</dbReference>
<evidence type="ECO:0000313" key="4">
    <source>
        <dbReference type="EMBL" id="EPQ53803.1"/>
    </source>
</evidence>
<name>S7Q2Q3_GLOTA</name>
<feature type="transmembrane region" description="Helical" evidence="2">
    <location>
        <begin position="29"/>
        <end position="49"/>
    </location>
</feature>
<gene>
    <name evidence="4" type="ORF">GLOTRDRAFT_139899</name>
</gene>
<dbReference type="AlphaFoldDB" id="S7Q2Q3"/>
<dbReference type="GeneID" id="19304377"/>
<dbReference type="eggNOG" id="ENOG502SEJS">
    <property type="taxonomic scope" value="Eukaryota"/>
</dbReference>
<dbReference type="HOGENOM" id="CLU_963296_0_0_1"/>
<keyword evidence="5" id="KW-1185">Reference proteome</keyword>